<sequence length="290" mass="30538">MTSRVLLASLAAGALTVPLPSATAATELAIREITVRPADPVVRPTGSVRLVVDVVAKGVSGDDGVTIKVDPGTPPEPAPVSVTPAPSPSAPASPAPTPTPTPTPLPTTPIPQTPAPTPTPTPSPPVEAAPAPPQRIMRAGDDWETWRFLPEKGLTRYYPSGAWTVTVTAKGPDGTSITRYAAFKLRRETRLTSIQAAKTPGTKAVRLRGVLTRVDPDGFTDYSPFGNQRMEIMYRRTPASPWETVAVATTAESGAFTKTVKGRARGEWRAHFPGSAHYAAKLSAIEQIGT</sequence>
<evidence type="ECO:0000313" key="3">
    <source>
        <dbReference type="EMBL" id="MFI6503476.1"/>
    </source>
</evidence>
<comment type="caution">
    <text evidence="3">The sequence shown here is derived from an EMBL/GenBank/DDBJ whole genome shotgun (WGS) entry which is preliminary data.</text>
</comment>
<reference evidence="3 4" key="1">
    <citation type="submission" date="2024-10" db="EMBL/GenBank/DDBJ databases">
        <title>The Natural Products Discovery Center: Release of the First 8490 Sequenced Strains for Exploring Actinobacteria Biosynthetic Diversity.</title>
        <authorList>
            <person name="Kalkreuter E."/>
            <person name="Kautsar S.A."/>
            <person name="Yang D."/>
            <person name="Bader C.D."/>
            <person name="Teijaro C.N."/>
            <person name="Fluegel L."/>
            <person name="Davis C.M."/>
            <person name="Simpson J.R."/>
            <person name="Lauterbach L."/>
            <person name="Steele A.D."/>
            <person name="Gui C."/>
            <person name="Meng S."/>
            <person name="Li G."/>
            <person name="Viehrig K."/>
            <person name="Ye F."/>
            <person name="Su P."/>
            <person name="Kiefer A.F."/>
            <person name="Nichols A."/>
            <person name="Cepeda A.J."/>
            <person name="Yan W."/>
            <person name="Fan B."/>
            <person name="Jiang Y."/>
            <person name="Adhikari A."/>
            <person name="Zheng C.-J."/>
            <person name="Schuster L."/>
            <person name="Cowan T.M."/>
            <person name="Smanski M.J."/>
            <person name="Chevrette M.G."/>
            <person name="De Carvalho L.P.S."/>
            <person name="Shen B."/>
        </authorList>
    </citation>
    <scope>NUCLEOTIDE SEQUENCE [LARGE SCALE GENOMIC DNA]</scope>
    <source>
        <strain evidence="3 4">NPDC050545</strain>
    </source>
</reference>
<gene>
    <name evidence="3" type="ORF">ACIBG2_39250</name>
</gene>
<evidence type="ECO:0000256" key="1">
    <source>
        <dbReference type="SAM" id="MobiDB-lite"/>
    </source>
</evidence>
<feature type="signal peptide" evidence="2">
    <location>
        <begin position="1"/>
        <end position="24"/>
    </location>
</feature>
<keyword evidence="2" id="KW-0732">Signal</keyword>
<keyword evidence="4" id="KW-1185">Reference proteome</keyword>
<feature type="region of interest" description="Disordered" evidence="1">
    <location>
        <begin position="61"/>
        <end position="133"/>
    </location>
</feature>
<dbReference type="RefSeq" id="WP_397089253.1">
    <property type="nucleotide sequence ID" value="NZ_JBITGY010000012.1"/>
</dbReference>
<name>A0ABW7Z5M2_9ACTN</name>
<organism evidence="3 4">
    <name type="scientific">Nonomuraea typhae</name>
    <dbReference type="NCBI Taxonomy" id="2603600"/>
    <lineage>
        <taxon>Bacteria</taxon>
        <taxon>Bacillati</taxon>
        <taxon>Actinomycetota</taxon>
        <taxon>Actinomycetes</taxon>
        <taxon>Streptosporangiales</taxon>
        <taxon>Streptosporangiaceae</taxon>
        <taxon>Nonomuraea</taxon>
    </lineage>
</organism>
<dbReference type="Proteomes" id="UP001612741">
    <property type="component" value="Unassembled WGS sequence"/>
</dbReference>
<proteinExistence type="predicted"/>
<accession>A0ABW7Z5M2</accession>
<feature type="chain" id="PRO_5047306930" evidence="2">
    <location>
        <begin position="25"/>
        <end position="290"/>
    </location>
</feature>
<protein>
    <submittedName>
        <fullName evidence="3">Uncharacterized protein</fullName>
    </submittedName>
</protein>
<feature type="compositionally biased region" description="Pro residues" evidence="1">
    <location>
        <begin position="85"/>
        <end position="133"/>
    </location>
</feature>
<evidence type="ECO:0000256" key="2">
    <source>
        <dbReference type="SAM" id="SignalP"/>
    </source>
</evidence>
<evidence type="ECO:0000313" key="4">
    <source>
        <dbReference type="Proteomes" id="UP001612741"/>
    </source>
</evidence>
<dbReference type="EMBL" id="JBITGY010000012">
    <property type="protein sequence ID" value="MFI6503476.1"/>
    <property type="molecule type" value="Genomic_DNA"/>
</dbReference>